<evidence type="ECO:0000313" key="2">
    <source>
        <dbReference type="EMBL" id="KAJ3481610.1"/>
    </source>
</evidence>
<dbReference type="AlphaFoldDB" id="A0AAD5V0M5"/>
<sequence>MPRQSQRNARRMGAYCHITPHRSTIPLPAASDQYNPPPPPPFPIPHSHSHSPPVRSRSFSLGPPRIHPPPPLCITPLRRLPPLAIATTSSLPLLHLPLSFAPHQRDPRRDRFACHHSPTNRERDETVGSAIRTWSNKVSLMTHIQDDNTPIPSPLNQSQAVVNQRRLGPRRADSPTFAQDSQHFLRSPSSASRLPRLVVPGQHRTPEVVSRRHLANVLAEPRSPS</sequence>
<feature type="region of interest" description="Disordered" evidence="1">
    <location>
        <begin position="166"/>
        <end position="193"/>
    </location>
</feature>
<feature type="compositionally biased region" description="Pro residues" evidence="1">
    <location>
        <begin position="35"/>
        <end position="44"/>
    </location>
</feature>
<reference evidence="2" key="1">
    <citation type="submission" date="2022-07" db="EMBL/GenBank/DDBJ databases">
        <title>Genome Sequence of Physisporinus lineatus.</title>
        <authorList>
            <person name="Buettner E."/>
        </authorList>
    </citation>
    <scope>NUCLEOTIDE SEQUENCE</scope>
    <source>
        <strain evidence="2">VT162</strain>
    </source>
</reference>
<feature type="region of interest" description="Disordered" evidence="1">
    <location>
        <begin position="1"/>
        <end position="64"/>
    </location>
</feature>
<evidence type="ECO:0000313" key="3">
    <source>
        <dbReference type="Proteomes" id="UP001212997"/>
    </source>
</evidence>
<name>A0AAD5V0M5_9APHY</name>
<keyword evidence="3" id="KW-1185">Reference proteome</keyword>
<comment type="caution">
    <text evidence="2">The sequence shown here is derived from an EMBL/GenBank/DDBJ whole genome shotgun (WGS) entry which is preliminary data.</text>
</comment>
<protein>
    <submittedName>
        <fullName evidence="2">Uncharacterized protein</fullName>
    </submittedName>
</protein>
<feature type="compositionally biased region" description="Low complexity" evidence="1">
    <location>
        <begin position="50"/>
        <end position="64"/>
    </location>
</feature>
<gene>
    <name evidence="2" type="ORF">NLI96_g7550</name>
</gene>
<evidence type="ECO:0000256" key="1">
    <source>
        <dbReference type="SAM" id="MobiDB-lite"/>
    </source>
</evidence>
<proteinExistence type="predicted"/>
<dbReference type="Proteomes" id="UP001212997">
    <property type="component" value="Unassembled WGS sequence"/>
</dbReference>
<dbReference type="EMBL" id="JANAWD010000313">
    <property type="protein sequence ID" value="KAJ3481610.1"/>
    <property type="molecule type" value="Genomic_DNA"/>
</dbReference>
<accession>A0AAD5V0M5</accession>
<organism evidence="2 3">
    <name type="scientific">Meripilus lineatus</name>
    <dbReference type="NCBI Taxonomy" id="2056292"/>
    <lineage>
        <taxon>Eukaryota</taxon>
        <taxon>Fungi</taxon>
        <taxon>Dikarya</taxon>
        <taxon>Basidiomycota</taxon>
        <taxon>Agaricomycotina</taxon>
        <taxon>Agaricomycetes</taxon>
        <taxon>Polyporales</taxon>
        <taxon>Meripilaceae</taxon>
        <taxon>Meripilus</taxon>
    </lineage>
</organism>